<dbReference type="RefSeq" id="WP_140883864.1">
    <property type="nucleotide sequence ID" value="NZ_RCZP01000011.1"/>
</dbReference>
<comment type="caution">
    <text evidence="3">The sequence shown here is derived from an EMBL/GenBank/DDBJ whole genome shotgun (WGS) entry which is preliminary data.</text>
</comment>
<dbReference type="InterPro" id="IPR051083">
    <property type="entry name" value="GrpII_Intron_Splice-Mob/Def"/>
</dbReference>
<evidence type="ECO:0000313" key="3">
    <source>
        <dbReference type="EMBL" id="TPG55927.1"/>
    </source>
</evidence>
<feature type="domain" description="Reverse transcriptase" evidence="2">
    <location>
        <begin position="70"/>
        <end position="368"/>
    </location>
</feature>
<reference evidence="3 4" key="1">
    <citation type="journal article" date="2019" name="Environ. Microbiol.">
        <title>Species interactions and distinct microbial communities in high Arctic permafrost affected cryosols are associated with the CH4 and CO2 gas fluxes.</title>
        <authorList>
            <person name="Altshuler I."/>
            <person name="Hamel J."/>
            <person name="Turney S."/>
            <person name="Magnuson E."/>
            <person name="Levesque R."/>
            <person name="Greer C."/>
            <person name="Whyte L.G."/>
        </authorList>
    </citation>
    <scope>NUCLEOTIDE SEQUENCE [LARGE SCALE GENOMIC DNA]</scope>
    <source>
        <strain evidence="3 4">S9.3B</strain>
    </source>
</reference>
<keyword evidence="3" id="KW-0808">Transferase</keyword>
<dbReference type="InterPro" id="IPR024937">
    <property type="entry name" value="Domain_X"/>
</dbReference>
<dbReference type="OrthoDB" id="9793236at2"/>
<dbReference type="PANTHER" id="PTHR34047:SF8">
    <property type="entry name" value="PROTEIN YKFC"/>
    <property type="match status" value="1"/>
</dbReference>
<dbReference type="AlphaFoldDB" id="A0A502G1W7"/>
<evidence type="ECO:0000313" key="4">
    <source>
        <dbReference type="Proteomes" id="UP000317078"/>
    </source>
</evidence>
<evidence type="ECO:0000259" key="2">
    <source>
        <dbReference type="PROSITE" id="PS50878"/>
    </source>
</evidence>
<dbReference type="PANTHER" id="PTHR34047">
    <property type="entry name" value="NUCLEAR INTRON MATURASE 1, MITOCHONDRIAL-RELATED"/>
    <property type="match status" value="1"/>
</dbReference>
<dbReference type="PROSITE" id="PS50878">
    <property type="entry name" value="RT_POL"/>
    <property type="match status" value="1"/>
</dbReference>
<keyword evidence="4" id="KW-1185">Reference proteome</keyword>
<evidence type="ECO:0000256" key="1">
    <source>
        <dbReference type="ARBA" id="ARBA00034120"/>
    </source>
</evidence>
<keyword evidence="3" id="KW-0695">RNA-directed DNA polymerase</keyword>
<dbReference type="GO" id="GO:0006397">
    <property type="term" value="P:mRNA processing"/>
    <property type="evidence" value="ECO:0007669"/>
    <property type="project" value="InterPro"/>
</dbReference>
<comment type="similarity">
    <text evidence="1">Belongs to the bacterial reverse transcriptase family.</text>
</comment>
<dbReference type="CDD" id="cd00085">
    <property type="entry name" value="HNHc"/>
    <property type="match status" value="1"/>
</dbReference>
<dbReference type="Proteomes" id="UP000317078">
    <property type="component" value="Unassembled WGS sequence"/>
</dbReference>
<gene>
    <name evidence="3" type="ORF">EAH89_13390</name>
</gene>
<dbReference type="CDD" id="cd01651">
    <property type="entry name" value="RT_G2_intron"/>
    <property type="match status" value="1"/>
</dbReference>
<dbReference type="InterPro" id="IPR049030">
    <property type="entry name" value="AI2M-like_HNH"/>
</dbReference>
<dbReference type="Pfam" id="PF01348">
    <property type="entry name" value="Intron_maturas2"/>
    <property type="match status" value="1"/>
</dbReference>
<dbReference type="EMBL" id="RCZP01000011">
    <property type="protein sequence ID" value="TPG55927.1"/>
    <property type="molecule type" value="Genomic_DNA"/>
</dbReference>
<dbReference type="SUPFAM" id="SSF56672">
    <property type="entry name" value="DNA/RNA polymerases"/>
    <property type="match status" value="1"/>
</dbReference>
<dbReference type="InterPro" id="IPR043502">
    <property type="entry name" value="DNA/RNA_pol_sf"/>
</dbReference>
<keyword evidence="3" id="KW-0548">Nucleotidyltransferase</keyword>
<dbReference type="InterPro" id="IPR003615">
    <property type="entry name" value="HNH_nuc"/>
</dbReference>
<dbReference type="Pfam" id="PF00078">
    <property type="entry name" value="RVT_1"/>
    <property type="match status" value="1"/>
</dbReference>
<sequence>MQAAIIEKRIESLPALSRSGKRINGLHRLMRSAHLYERAYVRVSRNTGALTPGIDGETFDGMTLEKLAGLARRVAEGSYRPRPVRRVYIPKANGKMRPLGIPTIEDRLVQEVVRTILEAIYEPVFLEQSHGFRPGKSCHTALESIRDTWTGCKWLIEVDVRAFFDTIDHGILLKQLAKRIDDHRFIGLIKGMLEAGYLDDWVFERTYSGTPQGGIVSPLLANIYLHELDVFMEEMRAGFDRGTRRKPHRAYTAMDARIRRLRWKIDALRAAGAGEAEVRECLERIKAVVQERRTVPSVDPMDPNFRRLRYCRYADDFLIGVIGSKAEAREVMASVQAFLAERLNLAVSPEKSGVHAASRGAPFLGYHVATWTLPWAGPMVRRVGRGGRSLRVRYRPSSGNVRLRVPRDKVTAFCRRKGYGVLATQDGRQRPQFLDSSDAEIVMAFNSEFRGFANYYAIANGAKPSLGVLELVVFRSLLKTLAMRHRRKAWRVKADLKMGTDYGISYVVRGKPRVLKLWRLKHLKQAAWPSPTVDVITVGNRLAMSRNDVVARLNAETCEVCNTTNGPFEVHHVRHLKDMEAAPMTLWKRSARLRKTTVLCQRCHVALHAGRQPARAESRVH</sequence>
<dbReference type="SMART" id="SM00507">
    <property type="entry name" value="HNHc"/>
    <property type="match status" value="1"/>
</dbReference>
<dbReference type="InterPro" id="IPR000477">
    <property type="entry name" value="RT_dom"/>
</dbReference>
<protein>
    <submittedName>
        <fullName evidence="3">RNA-directed DNA polymerase</fullName>
    </submittedName>
</protein>
<proteinExistence type="inferred from homology"/>
<accession>A0A502G1W7</accession>
<dbReference type="GO" id="GO:0003964">
    <property type="term" value="F:RNA-directed DNA polymerase activity"/>
    <property type="evidence" value="ECO:0007669"/>
    <property type="project" value="UniProtKB-KW"/>
</dbReference>
<name>A0A502G1W7_9PROT</name>
<organism evidence="3 4">
    <name type="scientific">Muricoccus nepalensis</name>
    <dbReference type="NCBI Taxonomy" id="1854500"/>
    <lineage>
        <taxon>Bacteria</taxon>
        <taxon>Pseudomonadati</taxon>
        <taxon>Pseudomonadota</taxon>
        <taxon>Alphaproteobacteria</taxon>
        <taxon>Acetobacterales</taxon>
        <taxon>Roseomonadaceae</taxon>
        <taxon>Muricoccus</taxon>
    </lineage>
</organism>
<dbReference type="Pfam" id="PF21368">
    <property type="entry name" value="AI2M-like_HNH"/>
    <property type="match status" value="1"/>
</dbReference>